<protein>
    <recommendedName>
        <fullName evidence="1">PilZ domain-containing protein</fullName>
    </recommendedName>
</protein>
<evidence type="ECO:0000313" key="3">
    <source>
        <dbReference type="Proteomes" id="UP000619761"/>
    </source>
</evidence>
<evidence type="ECO:0000259" key="1">
    <source>
        <dbReference type="Pfam" id="PF07238"/>
    </source>
</evidence>
<dbReference type="InterPro" id="IPR012349">
    <property type="entry name" value="Split_barrel_FMN-bd"/>
</dbReference>
<sequence length="276" mass="30831">MASLRSMWQRLAGKTAETKPAVIAPNSTTAGVMAKVMHIPKANRELVPDQYLPLWQLLNQRQIIEVKVEGSSLAYQTLVLAIDIQRGLLWLDDLFPSQHVLEVGDRITLRHHRNGEQLSFSSPILAWGSSYGATGLAIMLPEQPCYVPRRQLDRANVSNKPSLSVKVRPIGQDISYGSVLDVSSGGLRASIPGNLLGQLRHGALLPLCELTLSDELTIRCSARVRSFRLLRSPHRHTQISLEFVDLAHERAQQLQQFINNLIYLQHADEMPELRSA</sequence>
<dbReference type="Proteomes" id="UP000619761">
    <property type="component" value="Unassembled WGS sequence"/>
</dbReference>
<accession>A0ABQ3AXP5</accession>
<organism evidence="2 3">
    <name type="scientific">Cellvibrio zantedeschiae</name>
    <dbReference type="NCBI Taxonomy" id="1237077"/>
    <lineage>
        <taxon>Bacteria</taxon>
        <taxon>Pseudomonadati</taxon>
        <taxon>Pseudomonadota</taxon>
        <taxon>Gammaproteobacteria</taxon>
        <taxon>Cellvibrionales</taxon>
        <taxon>Cellvibrionaceae</taxon>
        <taxon>Cellvibrio</taxon>
    </lineage>
</organism>
<gene>
    <name evidence="2" type="ORF">GCM10011613_09080</name>
</gene>
<proteinExistence type="predicted"/>
<dbReference type="Pfam" id="PF07238">
    <property type="entry name" value="PilZ"/>
    <property type="match status" value="1"/>
</dbReference>
<comment type="caution">
    <text evidence="2">The sequence shown here is derived from an EMBL/GenBank/DDBJ whole genome shotgun (WGS) entry which is preliminary data.</text>
</comment>
<dbReference type="InterPro" id="IPR009875">
    <property type="entry name" value="PilZ_domain"/>
</dbReference>
<dbReference type="Gene3D" id="2.40.10.220">
    <property type="entry name" value="predicted glycosyltransferase like domains"/>
    <property type="match status" value="1"/>
</dbReference>
<reference evidence="3" key="1">
    <citation type="journal article" date="2019" name="Int. J. Syst. Evol. Microbiol.">
        <title>The Global Catalogue of Microorganisms (GCM) 10K type strain sequencing project: providing services to taxonomists for standard genome sequencing and annotation.</title>
        <authorList>
            <consortium name="The Broad Institute Genomics Platform"/>
            <consortium name="The Broad Institute Genome Sequencing Center for Infectious Disease"/>
            <person name="Wu L."/>
            <person name="Ma J."/>
        </authorList>
    </citation>
    <scope>NUCLEOTIDE SEQUENCE [LARGE SCALE GENOMIC DNA]</scope>
    <source>
        <strain evidence="3">KCTC 32239</strain>
    </source>
</reference>
<feature type="domain" description="PilZ" evidence="1">
    <location>
        <begin position="149"/>
        <end position="259"/>
    </location>
</feature>
<dbReference type="EMBL" id="BMYZ01000001">
    <property type="protein sequence ID" value="GGY67168.1"/>
    <property type="molecule type" value="Genomic_DNA"/>
</dbReference>
<name>A0ABQ3AXP5_9GAMM</name>
<dbReference type="Gene3D" id="2.30.110.10">
    <property type="entry name" value="Electron Transport, Fmn-binding Protein, Chain A"/>
    <property type="match status" value="1"/>
</dbReference>
<dbReference type="RefSeq" id="WP_189416358.1">
    <property type="nucleotide sequence ID" value="NZ_BMYZ01000001.1"/>
</dbReference>
<evidence type="ECO:0000313" key="2">
    <source>
        <dbReference type="EMBL" id="GGY67168.1"/>
    </source>
</evidence>
<keyword evidence="3" id="KW-1185">Reference proteome</keyword>